<proteinExistence type="predicted"/>
<dbReference type="Proteomes" id="UP000541444">
    <property type="component" value="Unassembled WGS sequence"/>
</dbReference>
<comment type="caution">
    <text evidence="2">The sequence shown here is derived from an EMBL/GenBank/DDBJ whole genome shotgun (WGS) entry which is preliminary data.</text>
</comment>
<sequence length="235" mass="26558">MSCDLKFIGVAISGHETIESARNHLVISNGWEAISNNINYKEARSRAIEQFGDDCLEIADVDLNDKSAPQRNELGFGSAHEALRSQPTEGDPMNDGNVEAPSTTDPPQTEEPGCLRMHHHAPAWHLDKEPTIVRDLVMLTESWIFAHFPKLPGIPKHQNSDVVEYCTRWKWDLSITDQTGARDLLKYREAFDNYKVDDMELSGDPPNVGEHEQYLLLRDENKALVEQILALNEEV</sequence>
<feature type="region of interest" description="Disordered" evidence="1">
    <location>
        <begin position="83"/>
        <end position="111"/>
    </location>
</feature>
<name>A0A7J7N269_9MAGN</name>
<evidence type="ECO:0000313" key="2">
    <source>
        <dbReference type="EMBL" id="KAF6161154.1"/>
    </source>
</evidence>
<organism evidence="2 3">
    <name type="scientific">Kingdonia uniflora</name>
    <dbReference type="NCBI Taxonomy" id="39325"/>
    <lineage>
        <taxon>Eukaryota</taxon>
        <taxon>Viridiplantae</taxon>
        <taxon>Streptophyta</taxon>
        <taxon>Embryophyta</taxon>
        <taxon>Tracheophyta</taxon>
        <taxon>Spermatophyta</taxon>
        <taxon>Magnoliopsida</taxon>
        <taxon>Ranunculales</taxon>
        <taxon>Circaeasteraceae</taxon>
        <taxon>Kingdonia</taxon>
    </lineage>
</organism>
<keyword evidence="3" id="KW-1185">Reference proteome</keyword>
<accession>A0A7J7N269</accession>
<evidence type="ECO:0000256" key="1">
    <source>
        <dbReference type="SAM" id="MobiDB-lite"/>
    </source>
</evidence>
<evidence type="ECO:0000313" key="3">
    <source>
        <dbReference type="Proteomes" id="UP000541444"/>
    </source>
</evidence>
<dbReference type="AlphaFoldDB" id="A0A7J7N269"/>
<reference evidence="2 3" key="1">
    <citation type="journal article" date="2020" name="IScience">
        <title>Genome Sequencing of the Endangered Kingdonia uniflora (Circaeasteraceae, Ranunculales) Reveals Potential Mechanisms of Evolutionary Specialization.</title>
        <authorList>
            <person name="Sun Y."/>
            <person name="Deng T."/>
            <person name="Zhang A."/>
            <person name="Moore M.J."/>
            <person name="Landis J.B."/>
            <person name="Lin N."/>
            <person name="Zhang H."/>
            <person name="Zhang X."/>
            <person name="Huang J."/>
            <person name="Zhang X."/>
            <person name="Sun H."/>
            <person name="Wang H."/>
        </authorList>
    </citation>
    <scope>NUCLEOTIDE SEQUENCE [LARGE SCALE GENOMIC DNA]</scope>
    <source>
        <strain evidence="2">TB1705</strain>
        <tissue evidence="2">Leaf</tissue>
    </source>
</reference>
<protein>
    <submittedName>
        <fullName evidence="2">Uncharacterized protein</fullName>
    </submittedName>
</protein>
<gene>
    <name evidence="2" type="ORF">GIB67_007795</name>
</gene>
<dbReference type="EMBL" id="JACGCM010001144">
    <property type="protein sequence ID" value="KAF6161154.1"/>
    <property type="molecule type" value="Genomic_DNA"/>
</dbReference>